<keyword evidence="3 10" id="KW-0378">Hydrolase</keyword>
<dbReference type="PANTHER" id="PTHR11707">
    <property type="entry name" value="L-ASPARAGINASE"/>
    <property type="match status" value="1"/>
</dbReference>
<dbReference type="GO" id="GO:0009066">
    <property type="term" value="P:aspartate family amino acid metabolic process"/>
    <property type="evidence" value="ECO:0007669"/>
    <property type="project" value="UniProtKB-ARBA"/>
</dbReference>
<evidence type="ECO:0000256" key="3">
    <source>
        <dbReference type="ARBA" id="ARBA00022801"/>
    </source>
</evidence>
<dbReference type="AlphaFoldDB" id="A0A222FQ78"/>
<accession>A0A222FQ78</accession>
<dbReference type="InterPro" id="IPR036152">
    <property type="entry name" value="Asp/glu_Ase-like_sf"/>
</dbReference>
<feature type="domain" description="L-asparaginase N-terminal" evidence="8">
    <location>
        <begin position="5"/>
        <end position="183"/>
    </location>
</feature>
<dbReference type="Pfam" id="PF00710">
    <property type="entry name" value="Asparaginase"/>
    <property type="match status" value="1"/>
</dbReference>
<sequence length="336" mass="35940">MNSKRIAIIYTGGTIGMQPSEHGLVPAEGYLAQRLQQEPRLAAASVPDYELIEYSPLLDSSDMLPEHWQRIAQDVHQRYHQFDGFLVLHGTDTLAYTASALSFLLPGLDKPLIVTGSQLPLAEPHSDGHDHIVEGLMLAAKPVCAGVNVLFHHKLMPGNRVTKSSSVALGAFTAPNAAPVWVMDASSGPSPLDVKTQPGLAPQVPRLQPCRIGILTLAPGMAMSMLTHFFDQPLDAVILRSYGAGNAPQADEFLRLIRQAHEAGVVVVNLSQCDHGGVAMGTYAGGSALARAGVISGADMTLEACYTKLVVLLSHYDSVDIVRERMQLNLAGELTA</sequence>
<proteinExistence type="inferred from homology"/>
<evidence type="ECO:0000256" key="4">
    <source>
        <dbReference type="PIRSR" id="PIRSR001220-1"/>
    </source>
</evidence>
<dbReference type="EC" id="3.5.1.1" evidence="2"/>
<dbReference type="SMART" id="SM00870">
    <property type="entry name" value="Asparaginase"/>
    <property type="match status" value="1"/>
</dbReference>
<dbReference type="PROSITE" id="PS51732">
    <property type="entry name" value="ASN_GLN_ASE_3"/>
    <property type="match status" value="1"/>
</dbReference>
<dbReference type="InterPro" id="IPR006034">
    <property type="entry name" value="Asparaginase/glutaminase-like"/>
</dbReference>
<dbReference type="PRINTS" id="PR00139">
    <property type="entry name" value="ASNGLNASE"/>
</dbReference>
<dbReference type="GO" id="GO:0004067">
    <property type="term" value="F:asparaginase activity"/>
    <property type="evidence" value="ECO:0007669"/>
    <property type="project" value="UniProtKB-UniRule"/>
</dbReference>
<feature type="binding site" evidence="5">
    <location>
        <position position="60"/>
    </location>
    <ligand>
        <name>substrate</name>
    </ligand>
</feature>
<feature type="active site" evidence="7">
    <location>
        <position position="91"/>
    </location>
</feature>
<evidence type="ECO:0000259" key="9">
    <source>
        <dbReference type="Pfam" id="PF17763"/>
    </source>
</evidence>
<dbReference type="Proteomes" id="UP000202440">
    <property type="component" value="Chromosome"/>
</dbReference>
<name>A0A222FQ78_9GAMM</name>
<dbReference type="InterPro" id="IPR027473">
    <property type="entry name" value="L-asparaginase_C"/>
</dbReference>
<dbReference type="InterPro" id="IPR041725">
    <property type="entry name" value="L-asparaginase_I"/>
</dbReference>
<dbReference type="PIRSF" id="PIRSF500176">
    <property type="entry name" value="L_ASNase"/>
    <property type="match status" value="1"/>
</dbReference>
<feature type="binding site" evidence="5">
    <location>
        <begin position="91"/>
        <end position="92"/>
    </location>
    <ligand>
        <name>substrate</name>
    </ligand>
</feature>
<dbReference type="PANTHER" id="PTHR11707:SF28">
    <property type="entry name" value="60 KDA LYSOPHOSPHOLIPASE"/>
    <property type="match status" value="1"/>
</dbReference>
<comment type="similarity">
    <text evidence="1">Belongs to the asparaginase 1 family.</text>
</comment>
<evidence type="ECO:0000313" key="10">
    <source>
        <dbReference type="EMBL" id="ASP40862.1"/>
    </source>
</evidence>
<dbReference type="SFLD" id="SFLDS00057">
    <property type="entry name" value="Glutaminase/Asparaginase"/>
    <property type="match status" value="1"/>
</dbReference>
<dbReference type="CDD" id="cd08963">
    <property type="entry name" value="L-asparaginase_I"/>
    <property type="match status" value="1"/>
</dbReference>
<dbReference type="InterPro" id="IPR027475">
    <property type="entry name" value="Asparaginase/glutaminase_AS2"/>
</dbReference>
<dbReference type="Gene3D" id="3.40.50.1170">
    <property type="entry name" value="L-asparaginase, N-terminal domain"/>
    <property type="match status" value="1"/>
</dbReference>
<protein>
    <recommendedName>
        <fullName evidence="2">asparaginase</fullName>
        <ecNumber evidence="2">3.5.1.1</ecNumber>
    </recommendedName>
</protein>
<evidence type="ECO:0000256" key="7">
    <source>
        <dbReference type="PROSITE-ProRule" id="PRU10100"/>
    </source>
</evidence>
<dbReference type="InterPro" id="IPR020827">
    <property type="entry name" value="Asparaginase/glutaminase_AS1"/>
</dbReference>
<dbReference type="InterPro" id="IPR037152">
    <property type="entry name" value="L-asparaginase_N_sf"/>
</dbReference>
<feature type="domain" description="Asparaginase/glutaminase C-terminal" evidence="9">
    <location>
        <begin position="211"/>
        <end position="325"/>
    </location>
</feature>
<evidence type="ECO:0000259" key="8">
    <source>
        <dbReference type="Pfam" id="PF00710"/>
    </source>
</evidence>
<dbReference type="EMBL" id="CP022530">
    <property type="protein sequence ID" value="ASP40862.1"/>
    <property type="molecule type" value="Genomic_DNA"/>
</dbReference>
<evidence type="ECO:0000256" key="6">
    <source>
        <dbReference type="PROSITE-ProRule" id="PRU10099"/>
    </source>
</evidence>
<organism evidence="10 11">
    <name type="scientific">Bacterioplanes sanyensis</name>
    <dbReference type="NCBI Taxonomy" id="1249553"/>
    <lineage>
        <taxon>Bacteria</taxon>
        <taxon>Pseudomonadati</taxon>
        <taxon>Pseudomonadota</taxon>
        <taxon>Gammaproteobacteria</taxon>
        <taxon>Oceanospirillales</taxon>
        <taxon>Oceanospirillaceae</taxon>
        <taxon>Bacterioplanes</taxon>
    </lineage>
</organism>
<dbReference type="InterPro" id="IPR040919">
    <property type="entry name" value="Asparaginase_C"/>
</dbReference>
<evidence type="ECO:0000256" key="1">
    <source>
        <dbReference type="ARBA" id="ARBA00010518"/>
    </source>
</evidence>
<gene>
    <name evidence="10" type="primary">ansA</name>
    <name evidence="10" type="ORF">CHH28_07635</name>
</gene>
<dbReference type="Gene3D" id="3.40.50.40">
    <property type="match status" value="1"/>
</dbReference>
<evidence type="ECO:0000256" key="2">
    <source>
        <dbReference type="ARBA" id="ARBA00012920"/>
    </source>
</evidence>
<feature type="active site" description="O-isoaspartyl threonine intermediate" evidence="4">
    <location>
        <position position="14"/>
    </location>
</feature>
<dbReference type="Pfam" id="PF17763">
    <property type="entry name" value="Asparaginase_C"/>
    <property type="match status" value="1"/>
</dbReference>
<reference evidence="10 11" key="1">
    <citation type="submission" date="2017-07" db="EMBL/GenBank/DDBJ databases">
        <title>Annotated genome sequence of Bacterioplanes sanyensis isolated from Red Sea.</title>
        <authorList>
            <person name="Rehman Z.U."/>
        </authorList>
    </citation>
    <scope>NUCLEOTIDE SEQUENCE [LARGE SCALE GENOMIC DNA]</scope>
    <source>
        <strain evidence="10 11">NV9</strain>
    </source>
</reference>
<dbReference type="KEGG" id="bsan:CHH28_07635"/>
<dbReference type="PROSITE" id="PS00917">
    <property type="entry name" value="ASN_GLN_ASE_2"/>
    <property type="match status" value="1"/>
</dbReference>
<evidence type="ECO:0000256" key="5">
    <source>
        <dbReference type="PIRSR" id="PIRSR001220-2"/>
    </source>
</evidence>
<evidence type="ECO:0000313" key="11">
    <source>
        <dbReference type="Proteomes" id="UP000202440"/>
    </source>
</evidence>
<keyword evidence="11" id="KW-1185">Reference proteome</keyword>
<dbReference type="PROSITE" id="PS00144">
    <property type="entry name" value="ASN_GLN_ASE_1"/>
    <property type="match status" value="1"/>
</dbReference>
<dbReference type="InterPro" id="IPR006033">
    <property type="entry name" value="AsnA_fam"/>
</dbReference>
<dbReference type="NCBIfam" id="TIGR00519">
    <property type="entry name" value="asnASE_I"/>
    <property type="match status" value="1"/>
</dbReference>
<dbReference type="FunFam" id="3.40.50.40:FF:000001">
    <property type="entry name" value="L-asparaginase 1"/>
    <property type="match status" value="1"/>
</dbReference>
<dbReference type="SUPFAM" id="SSF53774">
    <property type="entry name" value="Glutaminase/Asparaginase"/>
    <property type="match status" value="1"/>
</dbReference>
<dbReference type="PIRSF" id="PIRSF001220">
    <property type="entry name" value="L-ASNase_gatD"/>
    <property type="match status" value="1"/>
</dbReference>
<dbReference type="InterPro" id="IPR027474">
    <property type="entry name" value="L-asparaginase_N"/>
</dbReference>
<dbReference type="OrthoDB" id="9788068at2"/>
<feature type="active site" evidence="6">
    <location>
        <position position="14"/>
    </location>
</feature>